<dbReference type="EMBL" id="JACGCM010001747">
    <property type="protein sequence ID" value="KAF6150383.1"/>
    <property type="molecule type" value="Genomic_DNA"/>
</dbReference>
<evidence type="ECO:0000259" key="4">
    <source>
        <dbReference type="PROSITE" id="PS51742"/>
    </source>
</evidence>
<comment type="function">
    <text evidence="1 2">Transcription factor that specifically binds AT-rich DNA sequences related to the nuclear matrix attachment regions (MARs).</text>
</comment>
<name>A0A7J7M690_9MAGN</name>
<feature type="compositionally biased region" description="Basic residues" evidence="3">
    <location>
        <begin position="48"/>
        <end position="57"/>
    </location>
</feature>
<feature type="domain" description="PPC" evidence="4">
    <location>
        <begin position="112"/>
        <end position="231"/>
    </location>
</feature>
<accession>A0A7J7M690</accession>
<keyword evidence="2" id="KW-0805">Transcription regulation</keyword>
<dbReference type="SUPFAM" id="SSF117856">
    <property type="entry name" value="AF0104/ALDC/Ptd012-like"/>
    <property type="match status" value="1"/>
</dbReference>
<feature type="compositionally biased region" description="Pro residues" evidence="3">
    <location>
        <begin position="63"/>
        <end position="75"/>
    </location>
</feature>
<dbReference type="Gene3D" id="3.30.1330.80">
    <property type="entry name" value="Hypothetical protein, similar to alpha- acetolactate decarboxylase, domain 2"/>
    <property type="match status" value="1"/>
</dbReference>
<evidence type="ECO:0000313" key="5">
    <source>
        <dbReference type="EMBL" id="KAF6150383.1"/>
    </source>
</evidence>
<comment type="domain">
    <text evidence="2">The PPC domain mediates interactions between AHL proteins.</text>
</comment>
<gene>
    <name evidence="5" type="ORF">GIB67_034082</name>
</gene>
<keyword evidence="2" id="KW-0804">Transcription</keyword>
<reference evidence="5 6" key="1">
    <citation type="journal article" date="2020" name="IScience">
        <title>Genome Sequencing of the Endangered Kingdonia uniflora (Circaeasteraceae, Ranunculales) Reveals Potential Mechanisms of Evolutionary Specialization.</title>
        <authorList>
            <person name="Sun Y."/>
            <person name="Deng T."/>
            <person name="Zhang A."/>
            <person name="Moore M.J."/>
            <person name="Landis J.B."/>
            <person name="Lin N."/>
            <person name="Zhang H."/>
            <person name="Zhang X."/>
            <person name="Huang J."/>
            <person name="Zhang X."/>
            <person name="Sun H."/>
            <person name="Wang H."/>
        </authorList>
    </citation>
    <scope>NUCLEOTIDE SEQUENCE [LARGE SCALE GENOMIC DNA]</scope>
    <source>
        <strain evidence="5">TB1705</strain>
        <tissue evidence="5">Leaf</tissue>
    </source>
</reference>
<organism evidence="5 6">
    <name type="scientific">Kingdonia uniflora</name>
    <dbReference type="NCBI Taxonomy" id="39325"/>
    <lineage>
        <taxon>Eukaryota</taxon>
        <taxon>Viridiplantae</taxon>
        <taxon>Streptophyta</taxon>
        <taxon>Embryophyta</taxon>
        <taxon>Tracheophyta</taxon>
        <taxon>Spermatophyta</taxon>
        <taxon>Magnoliopsida</taxon>
        <taxon>Ranunculales</taxon>
        <taxon>Circaeasteraceae</taxon>
        <taxon>Kingdonia</taxon>
    </lineage>
</organism>
<dbReference type="SMART" id="SM00384">
    <property type="entry name" value="AT_hook"/>
    <property type="match status" value="2"/>
</dbReference>
<evidence type="ECO:0000313" key="6">
    <source>
        <dbReference type="Proteomes" id="UP000541444"/>
    </source>
</evidence>
<dbReference type="InterPro" id="IPR017956">
    <property type="entry name" value="AT_hook_DNA-bd_motif"/>
</dbReference>
<keyword evidence="2" id="KW-0238">DNA-binding</keyword>
<evidence type="ECO:0000256" key="1">
    <source>
        <dbReference type="ARBA" id="ARBA00003687"/>
    </source>
</evidence>
<sequence length="231" mass="24192">MEGGESIVSGFPKNMETDPPEVSEVVVAAPAAPQVINMERSIVEVGMFKKKRGRPRKYAPDGTPLPPPPPPPPSFPSDFSVSSEKRSRGRPPGAANRKKYAFEGDLQLSSALAEFTPHLLTINTGEDLAGKIFSIAQMGPLSICIMSCNGPVSTVTISQPGSSGGTLTYEGRFEILSLKGSFIPSHSDSRIQSTNGGLSISLAGPDGRVIGGVVAGSLIAASPIQVRFCLK</sequence>
<keyword evidence="2" id="KW-0539">Nucleus</keyword>
<dbReference type="Proteomes" id="UP000541444">
    <property type="component" value="Unassembled WGS sequence"/>
</dbReference>
<dbReference type="InterPro" id="IPR005175">
    <property type="entry name" value="PPC_dom"/>
</dbReference>
<dbReference type="GO" id="GO:0005634">
    <property type="term" value="C:nucleus"/>
    <property type="evidence" value="ECO:0007669"/>
    <property type="project" value="UniProtKB-SubCell"/>
</dbReference>
<evidence type="ECO:0000256" key="2">
    <source>
        <dbReference type="RuleBase" id="RU367031"/>
    </source>
</evidence>
<dbReference type="Pfam" id="PF03479">
    <property type="entry name" value="PCC"/>
    <property type="match status" value="1"/>
</dbReference>
<dbReference type="PROSITE" id="PS51742">
    <property type="entry name" value="PPC"/>
    <property type="match status" value="1"/>
</dbReference>
<dbReference type="CDD" id="cd11378">
    <property type="entry name" value="DUF296"/>
    <property type="match status" value="1"/>
</dbReference>
<dbReference type="Pfam" id="PF02178">
    <property type="entry name" value="AT_hook"/>
    <property type="match status" value="2"/>
</dbReference>
<dbReference type="AlphaFoldDB" id="A0A7J7M690"/>
<dbReference type="GO" id="GO:0003680">
    <property type="term" value="F:minor groove of adenine-thymine-rich DNA binding"/>
    <property type="evidence" value="ECO:0007669"/>
    <property type="project" value="UniProtKB-UniRule"/>
</dbReference>
<dbReference type="OrthoDB" id="2014829at2759"/>
<dbReference type="PANTHER" id="PTHR31500">
    <property type="entry name" value="AT-HOOK MOTIF NUCLEAR-LOCALIZED PROTEIN 9"/>
    <property type="match status" value="1"/>
</dbReference>
<protein>
    <recommendedName>
        <fullName evidence="2">AT-hook motif nuclear-localized protein</fullName>
    </recommendedName>
</protein>
<comment type="caution">
    <text evidence="5">The sequence shown here is derived from an EMBL/GenBank/DDBJ whole genome shotgun (WGS) entry which is preliminary data.</text>
</comment>
<evidence type="ECO:0000256" key="3">
    <source>
        <dbReference type="SAM" id="MobiDB-lite"/>
    </source>
</evidence>
<keyword evidence="6" id="KW-1185">Reference proteome</keyword>
<comment type="subcellular location">
    <subcellularLocation>
        <location evidence="2">Nucleus</location>
    </subcellularLocation>
</comment>
<proteinExistence type="predicted"/>
<feature type="region of interest" description="Disordered" evidence="3">
    <location>
        <begin position="1"/>
        <end position="22"/>
    </location>
</feature>
<dbReference type="PANTHER" id="PTHR31500:SF56">
    <property type="entry name" value="AT-HOOK MOTIF NUCLEAR-LOCALIZED PROTEIN"/>
    <property type="match status" value="1"/>
</dbReference>
<feature type="region of interest" description="Disordered" evidence="3">
    <location>
        <begin position="46"/>
        <end position="98"/>
    </location>
</feature>
<dbReference type="InterPro" id="IPR039605">
    <property type="entry name" value="AHL"/>
</dbReference>